<dbReference type="Gene3D" id="1.10.150.240">
    <property type="entry name" value="Putative phosphatase, domain 2"/>
    <property type="match status" value="1"/>
</dbReference>
<accession>A0A512H9P2</accession>
<dbReference type="PANTHER" id="PTHR43434:SF1">
    <property type="entry name" value="PHOSPHOGLYCOLATE PHOSPHATASE"/>
    <property type="match status" value="1"/>
</dbReference>
<evidence type="ECO:0000256" key="2">
    <source>
        <dbReference type="ARBA" id="ARBA00004818"/>
    </source>
</evidence>
<dbReference type="EMBL" id="BJZO01000064">
    <property type="protein sequence ID" value="GEO82171.1"/>
    <property type="molecule type" value="Genomic_DNA"/>
</dbReference>
<name>A0A512H9P2_9PROT</name>
<protein>
    <recommendedName>
        <fullName evidence="4">phosphoglycolate phosphatase</fullName>
        <ecNumber evidence="4">3.1.3.18</ecNumber>
    </recommendedName>
</protein>
<dbReference type="AlphaFoldDB" id="A0A512H9P2"/>
<dbReference type="Gene3D" id="3.40.50.1000">
    <property type="entry name" value="HAD superfamily/HAD-like"/>
    <property type="match status" value="1"/>
</dbReference>
<sequence length="231" mass="24717">MNNSDAPRFADRLPSFLDAIIFDFDGVLAESVDVKTRAFAALYQEAGPDVVGQVIAHHEAHGGVSRFDKIRHYHAAFLGTPLTDDEVTRWADRFGGLVEDAVAQAPEVPGAGALLAFLKDRLPLFIVSGTPEIELLRILQRRNMTSFFAEMRGSPAKKAALTADILVRHQLEAGRVLFIGDATTDFEAACQAGCLFLGRVPAGASSPFPAGVAVVPDLVALPGVLKPCLKP</sequence>
<comment type="similarity">
    <text evidence="3">Belongs to the HAD-like hydrolase superfamily. CbbY/CbbZ/Gph/YieH family.</text>
</comment>
<proteinExistence type="inferred from homology"/>
<evidence type="ECO:0000313" key="6">
    <source>
        <dbReference type="Proteomes" id="UP000321567"/>
    </source>
</evidence>
<evidence type="ECO:0000313" key="5">
    <source>
        <dbReference type="EMBL" id="GEO82171.1"/>
    </source>
</evidence>
<dbReference type="PANTHER" id="PTHR43434">
    <property type="entry name" value="PHOSPHOGLYCOLATE PHOSPHATASE"/>
    <property type="match status" value="1"/>
</dbReference>
<dbReference type="InterPro" id="IPR036412">
    <property type="entry name" value="HAD-like_sf"/>
</dbReference>
<dbReference type="EC" id="3.1.3.18" evidence="4"/>
<reference evidence="5 6" key="1">
    <citation type="submission" date="2019-07" db="EMBL/GenBank/DDBJ databases">
        <title>Whole genome shotgun sequence of Rhodospirillum oryzae NBRC 107573.</title>
        <authorList>
            <person name="Hosoyama A."/>
            <person name="Uohara A."/>
            <person name="Ohji S."/>
            <person name="Ichikawa N."/>
        </authorList>
    </citation>
    <scope>NUCLEOTIDE SEQUENCE [LARGE SCALE GENOMIC DNA]</scope>
    <source>
        <strain evidence="5 6">NBRC 107573</strain>
    </source>
</reference>
<dbReference type="Proteomes" id="UP000321567">
    <property type="component" value="Unassembled WGS sequence"/>
</dbReference>
<dbReference type="NCBIfam" id="TIGR01549">
    <property type="entry name" value="HAD-SF-IA-v1"/>
    <property type="match status" value="1"/>
</dbReference>
<comment type="pathway">
    <text evidence="2">Organic acid metabolism; glycolate biosynthesis; glycolate from 2-phosphoglycolate: step 1/1.</text>
</comment>
<keyword evidence="6" id="KW-1185">Reference proteome</keyword>
<gene>
    <name evidence="5" type="ORF">ROR02_23020</name>
</gene>
<dbReference type="GO" id="GO:0005829">
    <property type="term" value="C:cytosol"/>
    <property type="evidence" value="ECO:0007669"/>
    <property type="project" value="TreeGrafter"/>
</dbReference>
<dbReference type="SFLD" id="SFLDS00003">
    <property type="entry name" value="Haloacid_Dehalogenase"/>
    <property type="match status" value="1"/>
</dbReference>
<comment type="catalytic activity">
    <reaction evidence="1">
        <text>2-phosphoglycolate + H2O = glycolate + phosphate</text>
        <dbReference type="Rhea" id="RHEA:14369"/>
        <dbReference type="ChEBI" id="CHEBI:15377"/>
        <dbReference type="ChEBI" id="CHEBI:29805"/>
        <dbReference type="ChEBI" id="CHEBI:43474"/>
        <dbReference type="ChEBI" id="CHEBI:58033"/>
        <dbReference type="EC" id="3.1.3.18"/>
    </reaction>
</comment>
<dbReference type="InterPro" id="IPR006439">
    <property type="entry name" value="HAD-SF_hydro_IA"/>
</dbReference>
<dbReference type="GO" id="GO:0008967">
    <property type="term" value="F:phosphoglycolate phosphatase activity"/>
    <property type="evidence" value="ECO:0007669"/>
    <property type="project" value="UniProtKB-EC"/>
</dbReference>
<dbReference type="InterPro" id="IPR023214">
    <property type="entry name" value="HAD_sf"/>
</dbReference>
<organism evidence="5 6">
    <name type="scientific">Pararhodospirillum oryzae</name>
    <dbReference type="NCBI Taxonomy" id="478448"/>
    <lineage>
        <taxon>Bacteria</taxon>
        <taxon>Pseudomonadati</taxon>
        <taxon>Pseudomonadota</taxon>
        <taxon>Alphaproteobacteria</taxon>
        <taxon>Rhodospirillales</taxon>
        <taxon>Rhodospirillaceae</taxon>
        <taxon>Pararhodospirillum</taxon>
    </lineage>
</organism>
<evidence type="ECO:0000256" key="3">
    <source>
        <dbReference type="ARBA" id="ARBA00006171"/>
    </source>
</evidence>
<comment type="caution">
    <text evidence="5">The sequence shown here is derived from an EMBL/GenBank/DDBJ whole genome shotgun (WGS) entry which is preliminary data.</text>
</comment>
<dbReference type="Pfam" id="PF00702">
    <property type="entry name" value="Hydrolase"/>
    <property type="match status" value="1"/>
</dbReference>
<evidence type="ECO:0000256" key="4">
    <source>
        <dbReference type="ARBA" id="ARBA00013078"/>
    </source>
</evidence>
<dbReference type="InterPro" id="IPR023198">
    <property type="entry name" value="PGP-like_dom2"/>
</dbReference>
<dbReference type="InterPro" id="IPR050155">
    <property type="entry name" value="HAD-like_hydrolase_sf"/>
</dbReference>
<dbReference type="SFLD" id="SFLDG01129">
    <property type="entry name" value="C1.5:_HAD__Beta-PGM__Phosphata"/>
    <property type="match status" value="1"/>
</dbReference>
<evidence type="ECO:0000256" key="1">
    <source>
        <dbReference type="ARBA" id="ARBA00000830"/>
    </source>
</evidence>
<dbReference type="GO" id="GO:0006281">
    <property type="term" value="P:DNA repair"/>
    <property type="evidence" value="ECO:0007669"/>
    <property type="project" value="TreeGrafter"/>
</dbReference>
<dbReference type="SUPFAM" id="SSF56784">
    <property type="entry name" value="HAD-like"/>
    <property type="match status" value="1"/>
</dbReference>